<name>A0A9W7EQS8_9STRA</name>
<organism evidence="4 5">
    <name type="scientific">Triparma verrucosa</name>
    <dbReference type="NCBI Taxonomy" id="1606542"/>
    <lineage>
        <taxon>Eukaryota</taxon>
        <taxon>Sar</taxon>
        <taxon>Stramenopiles</taxon>
        <taxon>Ochrophyta</taxon>
        <taxon>Bolidophyceae</taxon>
        <taxon>Parmales</taxon>
        <taxon>Triparmaceae</taxon>
        <taxon>Triparma</taxon>
    </lineage>
</organism>
<evidence type="ECO:0000256" key="1">
    <source>
        <dbReference type="ARBA" id="ARBA00008645"/>
    </source>
</evidence>
<dbReference type="InterPro" id="IPR050266">
    <property type="entry name" value="AB_hydrolase_sf"/>
</dbReference>
<gene>
    <name evidence="4" type="ORF">TrVE_jg4688</name>
</gene>
<comment type="similarity">
    <text evidence="1">Belongs to the AB hydrolase superfamily.</text>
</comment>
<dbReference type="AlphaFoldDB" id="A0A9W7EQS8"/>
<protein>
    <recommendedName>
        <fullName evidence="3">AB hydrolase-1 domain-containing protein</fullName>
    </recommendedName>
</protein>
<keyword evidence="5" id="KW-1185">Reference proteome</keyword>
<dbReference type="Proteomes" id="UP001165160">
    <property type="component" value="Unassembled WGS sequence"/>
</dbReference>
<keyword evidence="2" id="KW-0378">Hydrolase</keyword>
<dbReference type="EMBL" id="BRXX01000061">
    <property type="protein sequence ID" value="GMH86570.1"/>
    <property type="molecule type" value="Genomic_DNA"/>
</dbReference>
<evidence type="ECO:0000256" key="2">
    <source>
        <dbReference type="ARBA" id="ARBA00022801"/>
    </source>
</evidence>
<dbReference type="InterPro" id="IPR000073">
    <property type="entry name" value="AB_hydrolase_1"/>
</dbReference>
<dbReference type="PANTHER" id="PTHR43798">
    <property type="entry name" value="MONOACYLGLYCEROL LIPASE"/>
    <property type="match status" value="1"/>
</dbReference>
<accession>A0A9W7EQS8</accession>
<evidence type="ECO:0000313" key="4">
    <source>
        <dbReference type="EMBL" id="GMH86570.1"/>
    </source>
</evidence>
<dbReference type="GO" id="GO:0016787">
    <property type="term" value="F:hydrolase activity"/>
    <property type="evidence" value="ECO:0007669"/>
    <property type="project" value="UniProtKB-KW"/>
</dbReference>
<dbReference type="Gene3D" id="3.40.50.1820">
    <property type="entry name" value="alpha/beta hydrolase"/>
    <property type="match status" value="1"/>
</dbReference>
<feature type="domain" description="AB hydrolase-1" evidence="3">
    <location>
        <begin position="52"/>
        <end position="151"/>
    </location>
</feature>
<dbReference type="Pfam" id="PF00561">
    <property type="entry name" value="Abhydrolase_1"/>
    <property type="match status" value="1"/>
</dbReference>
<sequence>MYSSVSSFSRVCARLHRAHSNSSSSNLLSYQALGAACPDKASTGATLPTVGLHGWLDNSSTFLPLSSHVPMYAPDFPGHGKSFHFTDHTNLITSYLLPTLNFANHVLDETASEKINLVGHSMGSTVALLLAATYPELVSKLVLMEGLGPLTKPTSSLISTLRSHTDTFSSPPPPKKIYPTIDACLKARMRTAELSPGSQYITLRTCGNLIARSTEAVEGGVTFTHDQRLKHPSHMYLTESQCLKVLESVTCPVLIVKAKEGWPEPSKEVVQKRLEALQTNVEDFRTVEVDGSHHCHSDEDGCDQVGKAIVEFFR</sequence>
<dbReference type="SUPFAM" id="SSF53474">
    <property type="entry name" value="alpha/beta-Hydrolases"/>
    <property type="match status" value="1"/>
</dbReference>
<comment type="caution">
    <text evidence="4">The sequence shown here is derived from an EMBL/GenBank/DDBJ whole genome shotgun (WGS) entry which is preliminary data.</text>
</comment>
<evidence type="ECO:0000313" key="5">
    <source>
        <dbReference type="Proteomes" id="UP001165160"/>
    </source>
</evidence>
<dbReference type="PANTHER" id="PTHR43798:SF14">
    <property type="entry name" value="SERINE HYDROLASE-LIKE PROTEIN DDB_G0286239"/>
    <property type="match status" value="1"/>
</dbReference>
<dbReference type="GO" id="GO:0016020">
    <property type="term" value="C:membrane"/>
    <property type="evidence" value="ECO:0007669"/>
    <property type="project" value="TreeGrafter"/>
</dbReference>
<proteinExistence type="inferred from homology"/>
<dbReference type="PRINTS" id="PR00111">
    <property type="entry name" value="ABHYDROLASE"/>
</dbReference>
<dbReference type="InterPro" id="IPR029058">
    <property type="entry name" value="AB_hydrolase_fold"/>
</dbReference>
<evidence type="ECO:0000259" key="3">
    <source>
        <dbReference type="Pfam" id="PF00561"/>
    </source>
</evidence>
<reference evidence="5" key="1">
    <citation type="journal article" date="2023" name="Commun. Biol.">
        <title>Genome analysis of Parmales, the sister group of diatoms, reveals the evolutionary specialization of diatoms from phago-mixotrophs to photoautotrophs.</title>
        <authorList>
            <person name="Ban H."/>
            <person name="Sato S."/>
            <person name="Yoshikawa S."/>
            <person name="Yamada K."/>
            <person name="Nakamura Y."/>
            <person name="Ichinomiya M."/>
            <person name="Sato N."/>
            <person name="Blanc-Mathieu R."/>
            <person name="Endo H."/>
            <person name="Kuwata A."/>
            <person name="Ogata H."/>
        </authorList>
    </citation>
    <scope>NUCLEOTIDE SEQUENCE [LARGE SCALE GENOMIC DNA]</scope>
    <source>
        <strain evidence="5">NIES 3699</strain>
    </source>
</reference>